<dbReference type="SMART" id="SM00028">
    <property type="entry name" value="TPR"/>
    <property type="match status" value="2"/>
</dbReference>
<evidence type="ECO:0000256" key="5">
    <source>
        <dbReference type="ARBA" id="ARBA00023110"/>
    </source>
</evidence>
<sequence length="463" mass="53058">MNSKRFIPKKETTSTTTTTNSLLKTTDSNKPEKFQITPDNGITKIINKNGIGNNFPFDGDQIYIKYFGKTIDGTIFEDNRNKSSYSFILGGMGETIKAFNYAIKSMRKGEISTFTIRSKYAFGTIGNGDSVPPNSTVIYEIELISFSNSSDISIEKDGSIIKKILNNSSDNNNNNQINNTLSSSSSSSSFLTIPKYETKVSIDFKIKTKESNEIIQDKKNYIFKIGSDIMILDIIEFILMTMQIGEFCMVEVEWSTFLKSINKWPLDSLNSNDSLYIKKFKELIKNQEELKPKTTITNQENKIIIIEIKLNEIIEFDKEKYQYTSNELETIGLNKKEEGTELFKRKYYEMARLKYKRALEFFNLNGADVTNKQHIISCLSNQSVCNLLMKQYKQVIELATQILQLDPNHIKSLNSRSKALRETGKVNLAFYDIQKALKIDSHNKDTLNELSILNKLKEKENKK</sequence>
<reference evidence="10 11" key="1">
    <citation type="submission" date="2023-11" db="EMBL/GenBank/DDBJ databases">
        <title>Dfirmibasis_genome.</title>
        <authorList>
            <person name="Edelbroek B."/>
            <person name="Kjellin J."/>
            <person name="Jerlstrom-Hultqvist J."/>
            <person name="Soderbom F."/>
        </authorList>
    </citation>
    <scope>NUCLEOTIDE SEQUENCE [LARGE SCALE GENOMIC DNA]</scope>
    <source>
        <strain evidence="10 11">TNS-C-14</strain>
    </source>
</reference>
<dbReference type="InterPro" id="IPR011990">
    <property type="entry name" value="TPR-like_helical_dom_sf"/>
</dbReference>
<dbReference type="Pfam" id="PF00254">
    <property type="entry name" value="FKBP_C"/>
    <property type="match status" value="1"/>
</dbReference>
<evidence type="ECO:0000256" key="3">
    <source>
        <dbReference type="ARBA" id="ARBA00022737"/>
    </source>
</evidence>
<dbReference type="PANTHER" id="PTHR46512">
    <property type="entry name" value="PEPTIDYLPROLYL ISOMERASE"/>
    <property type="match status" value="1"/>
</dbReference>
<dbReference type="InterPro" id="IPR001179">
    <property type="entry name" value="PPIase_FKBP_dom"/>
</dbReference>
<evidence type="ECO:0000256" key="8">
    <source>
        <dbReference type="SAM" id="MobiDB-lite"/>
    </source>
</evidence>
<evidence type="ECO:0000313" key="11">
    <source>
        <dbReference type="Proteomes" id="UP001344447"/>
    </source>
</evidence>
<evidence type="ECO:0000256" key="2">
    <source>
        <dbReference type="ARBA" id="ARBA00013194"/>
    </source>
</evidence>
<comment type="caution">
    <text evidence="10">The sequence shown here is derived from an EMBL/GenBank/DDBJ whole genome shotgun (WGS) entry which is preliminary data.</text>
</comment>
<dbReference type="InterPro" id="IPR050754">
    <property type="entry name" value="FKBP4/5/8-like"/>
</dbReference>
<keyword evidence="6 7" id="KW-0413">Isomerase</keyword>
<evidence type="ECO:0000259" key="9">
    <source>
        <dbReference type="PROSITE" id="PS50059"/>
    </source>
</evidence>
<keyword evidence="5 7" id="KW-0697">Rotamase</keyword>
<comment type="catalytic activity">
    <reaction evidence="1 7">
        <text>[protein]-peptidylproline (omega=180) = [protein]-peptidylproline (omega=0)</text>
        <dbReference type="Rhea" id="RHEA:16237"/>
        <dbReference type="Rhea" id="RHEA-COMP:10747"/>
        <dbReference type="Rhea" id="RHEA-COMP:10748"/>
        <dbReference type="ChEBI" id="CHEBI:83833"/>
        <dbReference type="ChEBI" id="CHEBI:83834"/>
        <dbReference type="EC" id="5.2.1.8"/>
    </reaction>
</comment>
<dbReference type="Gene3D" id="3.10.50.40">
    <property type="match status" value="1"/>
</dbReference>
<protein>
    <recommendedName>
        <fullName evidence="2 7">peptidylprolyl isomerase</fullName>
        <ecNumber evidence="2 7">5.2.1.8</ecNumber>
    </recommendedName>
</protein>
<evidence type="ECO:0000256" key="6">
    <source>
        <dbReference type="ARBA" id="ARBA00023235"/>
    </source>
</evidence>
<dbReference type="EMBL" id="JAVFKY010000002">
    <property type="protein sequence ID" value="KAK5581428.1"/>
    <property type="molecule type" value="Genomic_DNA"/>
</dbReference>
<gene>
    <name evidence="10" type="ORF">RB653_001460</name>
</gene>
<feature type="compositionally biased region" description="Low complexity" evidence="8">
    <location>
        <begin position="13"/>
        <end position="26"/>
    </location>
</feature>
<dbReference type="AlphaFoldDB" id="A0AAN7U7E3"/>
<dbReference type="SUPFAM" id="SSF54534">
    <property type="entry name" value="FKBP-like"/>
    <property type="match status" value="2"/>
</dbReference>
<organism evidence="10 11">
    <name type="scientific">Dictyostelium firmibasis</name>
    <dbReference type="NCBI Taxonomy" id="79012"/>
    <lineage>
        <taxon>Eukaryota</taxon>
        <taxon>Amoebozoa</taxon>
        <taxon>Evosea</taxon>
        <taxon>Eumycetozoa</taxon>
        <taxon>Dictyostelia</taxon>
        <taxon>Dictyosteliales</taxon>
        <taxon>Dictyosteliaceae</taxon>
        <taxon>Dictyostelium</taxon>
    </lineage>
</organism>
<dbReference type="GO" id="GO:0003755">
    <property type="term" value="F:peptidyl-prolyl cis-trans isomerase activity"/>
    <property type="evidence" value="ECO:0007669"/>
    <property type="project" value="UniProtKB-KW"/>
</dbReference>
<dbReference type="Proteomes" id="UP001344447">
    <property type="component" value="Unassembled WGS sequence"/>
</dbReference>
<evidence type="ECO:0000256" key="4">
    <source>
        <dbReference type="ARBA" id="ARBA00022803"/>
    </source>
</evidence>
<dbReference type="InterPro" id="IPR046357">
    <property type="entry name" value="PPIase_dom_sf"/>
</dbReference>
<dbReference type="PROSITE" id="PS50059">
    <property type="entry name" value="FKBP_PPIASE"/>
    <property type="match status" value="1"/>
</dbReference>
<evidence type="ECO:0000256" key="7">
    <source>
        <dbReference type="PROSITE-ProRule" id="PRU00277"/>
    </source>
</evidence>
<feature type="domain" description="PPIase FKBP-type" evidence="9">
    <location>
        <begin position="59"/>
        <end position="147"/>
    </location>
</feature>
<keyword evidence="3" id="KW-0677">Repeat</keyword>
<keyword evidence="4" id="KW-0802">TPR repeat</keyword>
<proteinExistence type="predicted"/>
<evidence type="ECO:0000313" key="10">
    <source>
        <dbReference type="EMBL" id="KAK5581428.1"/>
    </source>
</evidence>
<accession>A0AAN7U7E3</accession>
<dbReference type="SUPFAM" id="SSF48452">
    <property type="entry name" value="TPR-like"/>
    <property type="match status" value="1"/>
</dbReference>
<name>A0AAN7U7E3_9MYCE</name>
<keyword evidence="11" id="KW-1185">Reference proteome</keyword>
<dbReference type="InterPro" id="IPR019734">
    <property type="entry name" value="TPR_rpt"/>
</dbReference>
<dbReference type="Gene3D" id="1.25.40.10">
    <property type="entry name" value="Tetratricopeptide repeat domain"/>
    <property type="match status" value="1"/>
</dbReference>
<dbReference type="PANTHER" id="PTHR46512:SF9">
    <property type="entry name" value="PEPTIDYLPROLYL ISOMERASE"/>
    <property type="match status" value="1"/>
</dbReference>
<evidence type="ECO:0000256" key="1">
    <source>
        <dbReference type="ARBA" id="ARBA00000971"/>
    </source>
</evidence>
<feature type="region of interest" description="Disordered" evidence="8">
    <location>
        <begin position="1"/>
        <end position="36"/>
    </location>
</feature>
<dbReference type="EC" id="5.2.1.8" evidence="2 7"/>